<dbReference type="PROSITE" id="PS00737">
    <property type="entry name" value="THIOLASE_2"/>
    <property type="match status" value="1"/>
</dbReference>
<reference evidence="8 9" key="2">
    <citation type="submission" date="2011-04" db="EMBL/GenBank/DDBJ databases">
        <title>Complete sequence of chromosome of Alicycliphilus denitrificans K601.</title>
        <authorList>
            <consortium name="US DOE Joint Genome Institute"/>
            <person name="Lucas S."/>
            <person name="Han J."/>
            <person name="Lapidus A."/>
            <person name="Cheng J.-F."/>
            <person name="Goodwin L."/>
            <person name="Pitluck S."/>
            <person name="Peters L."/>
            <person name="Zeytun A."/>
            <person name="Detter J.C."/>
            <person name="Han C."/>
            <person name="Tapia R."/>
            <person name="Land M."/>
            <person name="Hauser L."/>
            <person name="Kyrpides N."/>
            <person name="Ivanova N."/>
            <person name="Mikhailova N."/>
            <person name="Pagani I."/>
            <person name="Oosterkamp M."/>
            <person name="Pieper D."/>
            <person name="van Berkel W."/>
            <person name="Langenhoff A."/>
            <person name="Smidt H."/>
            <person name="Stams A."/>
            <person name="Woyke T."/>
        </authorList>
    </citation>
    <scope>NUCLEOTIDE SEQUENCE [LARGE SCALE GENOMIC DNA]</scope>
    <source>
        <strain evidence="9">DSM 14773 / CIP 107495 / K601</strain>
    </source>
</reference>
<evidence type="ECO:0000256" key="5">
    <source>
        <dbReference type="RuleBase" id="RU003557"/>
    </source>
</evidence>
<dbReference type="STRING" id="596154.Alide2_1672"/>
<dbReference type="EMBL" id="CP002657">
    <property type="protein sequence ID" value="AEB84063.1"/>
    <property type="molecule type" value="Genomic_DNA"/>
</dbReference>
<evidence type="ECO:0000259" key="7">
    <source>
        <dbReference type="Pfam" id="PF02803"/>
    </source>
</evidence>
<dbReference type="Pfam" id="PF00108">
    <property type="entry name" value="Thiolase_N"/>
    <property type="match status" value="1"/>
</dbReference>
<evidence type="ECO:0000256" key="3">
    <source>
        <dbReference type="ARBA" id="ARBA00023315"/>
    </source>
</evidence>
<dbReference type="PIRSF" id="PIRSF000429">
    <property type="entry name" value="Ac-CoA_Ac_transf"/>
    <property type="match status" value="1"/>
</dbReference>
<dbReference type="OrthoDB" id="8523144at2"/>
<dbReference type="NCBIfam" id="TIGR01930">
    <property type="entry name" value="AcCoA-C-Actrans"/>
    <property type="match status" value="1"/>
</dbReference>
<feature type="domain" description="Thiolase N-terminal" evidence="6">
    <location>
        <begin position="7"/>
        <end position="261"/>
    </location>
</feature>
<dbReference type="Gene3D" id="3.40.47.10">
    <property type="match status" value="2"/>
</dbReference>
<evidence type="ECO:0000256" key="1">
    <source>
        <dbReference type="ARBA" id="ARBA00010982"/>
    </source>
</evidence>
<protein>
    <submittedName>
        <fullName evidence="8">Acetyl-CoA acetyltransferase</fullName>
        <ecNumber evidence="8">2.3.1.16</ecNumber>
    </submittedName>
</protein>
<dbReference type="GO" id="GO:0003988">
    <property type="term" value="F:acetyl-CoA C-acyltransferase activity"/>
    <property type="evidence" value="ECO:0007669"/>
    <property type="project" value="UniProtKB-EC"/>
</dbReference>
<dbReference type="CDD" id="cd00751">
    <property type="entry name" value="thiolase"/>
    <property type="match status" value="1"/>
</dbReference>
<dbReference type="InterPro" id="IPR020616">
    <property type="entry name" value="Thiolase_N"/>
</dbReference>
<evidence type="ECO:0000256" key="4">
    <source>
        <dbReference type="PIRSR" id="PIRSR000429-1"/>
    </source>
</evidence>
<dbReference type="eggNOG" id="COG0183">
    <property type="taxonomic scope" value="Bacteria"/>
</dbReference>
<accession>F4G402</accession>
<dbReference type="EC" id="2.3.1.16" evidence="8"/>
<proteinExistence type="inferred from homology"/>
<comment type="similarity">
    <text evidence="1 5">Belongs to the thiolase-like superfamily. Thiolase family.</text>
</comment>
<keyword evidence="3 5" id="KW-0012">Acyltransferase</keyword>
<dbReference type="InterPro" id="IPR016039">
    <property type="entry name" value="Thiolase-like"/>
</dbReference>
<dbReference type="RefSeq" id="WP_013721814.1">
    <property type="nucleotide sequence ID" value="NC_015422.1"/>
</dbReference>
<evidence type="ECO:0000256" key="2">
    <source>
        <dbReference type="ARBA" id="ARBA00022679"/>
    </source>
</evidence>
<sequence>MNEHEPVIIGALRTPVGKRGGRLRQWHPVDLLGETLHQLVERTGIDPADLDDVIVGCVLQWGPQHGNLGRHAVLAAGLPESVPAVTIDRQCGSGQQAVSFAVHGVRAGAYQLVIGAGVESMSQAPLPPSFKPGEPLGPQYSPRELARYQDNPLLPQGVSSELMNQRFGLGREMLDAFAVRSHQRAAAAAQAGRFQEQLVWLTEEPADPDSPVVAADEGVRANSDPAKMAALRPVFAADGATTAANSSQISDGAAALLIASRAYAERHGLQPRARFVSTAVAAADPVIQFTAVLDSTRKALKEAGLGIGDIDLFEVNEAFAGVPLMFQREFGILDDRLNVNGGSVAIGHPPGSTGARMLTDLLCELERRGSRYGLQTICEASGTANTTIIERLDPGSRP</sequence>
<dbReference type="PANTHER" id="PTHR43365:SF1">
    <property type="entry name" value="ACETYL-COA C-ACYLTRANSFERASE"/>
    <property type="match status" value="1"/>
</dbReference>
<dbReference type="KEGG" id="adk:Alide2_1672"/>
<evidence type="ECO:0000313" key="8">
    <source>
        <dbReference type="EMBL" id="AEB84063.1"/>
    </source>
</evidence>
<dbReference type="HOGENOM" id="CLU_031026_2_3_4"/>
<organism evidence="8 9">
    <name type="scientific">Alicycliphilus denitrificans (strain DSM 14773 / CIP 107495 / K601)</name>
    <dbReference type="NCBI Taxonomy" id="596154"/>
    <lineage>
        <taxon>Bacteria</taxon>
        <taxon>Pseudomonadati</taxon>
        <taxon>Pseudomonadota</taxon>
        <taxon>Betaproteobacteria</taxon>
        <taxon>Burkholderiales</taxon>
        <taxon>Comamonadaceae</taxon>
        <taxon>Alicycliphilus</taxon>
    </lineage>
</organism>
<feature type="active site" description="Acyl-thioester intermediate" evidence="4">
    <location>
        <position position="91"/>
    </location>
</feature>
<feature type="active site" description="Proton acceptor" evidence="4">
    <location>
        <position position="378"/>
    </location>
</feature>
<reference evidence="8 9" key="1">
    <citation type="journal article" date="2011" name="J. Bacteriol.">
        <title>Genome Sequences of Alicycliphilus denitrificans Strains BC and K601T.</title>
        <authorList>
            <person name="Oosterkamp M.J."/>
            <person name="Veuskens T."/>
            <person name="Plugge C.M."/>
            <person name="Langenhoff A.A."/>
            <person name="Gerritse J."/>
            <person name="van Berkel W.J."/>
            <person name="Pieper D.H."/>
            <person name="Junca H."/>
            <person name="Goodwin L.A."/>
            <person name="Daligault H.E."/>
            <person name="Bruce D.C."/>
            <person name="Detter J.C."/>
            <person name="Tapia R."/>
            <person name="Han C.S."/>
            <person name="Land M.L."/>
            <person name="Hauser L.J."/>
            <person name="Smidt H."/>
            <person name="Stams A.J."/>
        </authorList>
    </citation>
    <scope>NUCLEOTIDE SEQUENCE [LARGE SCALE GENOMIC DNA]</scope>
    <source>
        <strain evidence="9">DSM 14773 / CIP 107495 / K601</strain>
    </source>
</reference>
<gene>
    <name evidence="8" type="ordered locus">Alide2_1672</name>
</gene>
<dbReference type="SUPFAM" id="SSF53901">
    <property type="entry name" value="Thiolase-like"/>
    <property type="match status" value="2"/>
</dbReference>
<keyword evidence="9" id="KW-1185">Reference proteome</keyword>
<dbReference type="InterPro" id="IPR020613">
    <property type="entry name" value="Thiolase_CS"/>
</dbReference>
<dbReference type="PANTHER" id="PTHR43365">
    <property type="entry name" value="BLR7806 PROTEIN"/>
    <property type="match status" value="1"/>
</dbReference>
<evidence type="ECO:0000313" key="9">
    <source>
        <dbReference type="Proteomes" id="UP000007938"/>
    </source>
</evidence>
<keyword evidence="2 5" id="KW-0808">Transferase</keyword>
<dbReference type="InterPro" id="IPR002155">
    <property type="entry name" value="Thiolase"/>
</dbReference>
<feature type="active site" description="Proton acceptor" evidence="4">
    <location>
        <position position="348"/>
    </location>
</feature>
<dbReference type="InterPro" id="IPR020617">
    <property type="entry name" value="Thiolase_C"/>
</dbReference>
<evidence type="ECO:0000259" key="6">
    <source>
        <dbReference type="Pfam" id="PF00108"/>
    </source>
</evidence>
<dbReference type="Pfam" id="PF02803">
    <property type="entry name" value="Thiolase_C"/>
    <property type="match status" value="1"/>
</dbReference>
<dbReference type="Proteomes" id="UP000007938">
    <property type="component" value="Chromosome"/>
</dbReference>
<name>F4G402_ALIDK</name>
<dbReference type="AlphaFoldDB" id="F4G402"/>
<feature type="domain" description="Thiolase C-terminal" evidence="7">
    <location>
        <begin position="270"/>
        <end position="391"/>
    </location>
</feature>